<dbReference type="InterPro" id="IPR000914">
    <property type="entry name" value="SBP_5_dom"/>
</dbReference>
<proteinExistence type="inferred from homology"/>
<evidence type="ECO:0000256" key="4">
    <source>
        <dbReference type="ARBA" id="ARBA00022729"/>
    </source>
</evidence>
<organism evidence="7 8">
    <name type="scientific">Bosea vaviloviae</name>
    <dbReference type="NCBI Taxonomy" id="1526658"/>
    <lineage>
        <taxon>Bacteria</taxon>
        <taxon>Pseudomonadati</taxon>
        <taxon>Pseudomonadota</taxon>
        <taxon>Alphaproteobacteria</taxon>
        <taxon>Hyphomicrobiales</taxon>
        <taxon>Boseaceae</taxon>
        <taxon>Bosea</taxon>
    </lineage>
</organism>
<dbReference type="InterPro" id="IPR030678">
    <property type="entry name" value="Peptide/Ni-bd"/>
</dbReference>
<dbReference type="PANTHER" id="PTHR30290">
    <property type="entry name" value="PERIPLASMIC BINDING COMPONENT OF ABC TRANSPORTER"/>
    <property type="match status" value="1"/>
</dbReference>
<feature type="chain" id="PRO_5009100111" evidence="5">
    <location>
        <begin position="25"/>
        <end position="500"/>
    </location>
</feature>
<sequence length="500" mass="54245">MRRILSGVLGLSLLAATAASPVLAAPNELVIGRAASAATLDPGFLREAGTLVDNVFDTLILRDTEMKLIPGLALSWAAIDDTTWEFKLRPGVKFHNGEAFDATAVKFTFDRVIDPDAKSPTISYVRSVVGVDVVDSLTVRVRTNGPDPLLPTRMSRYPAYIVPPKYIAEVGKDVFARKPIGTGPYKVSEFVQDDRVVMVANPDYWRGKPTIGRVVWKPIPEATARIAALVSGEVQLIEGVPAELVSLVKASPELNLEQVRNGGLTIYLGLKSSEKPLSDVKVRRALSLAIDRKTIVTEILKGLGTATGSQTSPADFGYKAIEPPAFDPAKAKALLAEAGYPNGFSIKMQVPRRYISSAEVGQAIAQQFAAIGVKAELEVPEWSVYAQQVPAGKQAPIYMLAWGSTQTLDADAALFAILRTGEPYSTVSMPALDTLLDQSRKIVDADKRKAVLLEIQDKMVEDVPLLTLYQEDSLYAARKDLVFKGRPDARLPLFDLKFGP</sequence>
<dbReference type="Pfam" id="PF00496">
    <property type="entry name" value="SBP_bac_5"/>
    <property type="match status" value="1"/>
</dbReference>
<dbReference type="AlphaFoldDB" id="A0A1D7UA43"/>
<dbReference type="RefSeq" id="WP_069693426.1">
    <property type="nucleotide sequence ID" value="NZ_CP017147.1"/>
</dbReference>
<dbReference type="Gene3D" id="3.90.76.10">
    <property type="entry name" value="Dipeptide-binding Protein, Domain 1"/>
    <property type="match status" value="1"/>
</dbReference>
<evidence type="ECO:0000259" key="6">
    <source>
        <dbReference type="Pfam" id="PF00496"/>
    </source>
</evidence>
<name>A0A1D7UA43_9HYPH</name>
<dbReference type="SUPFAM" id="SSF53850">
    <property type="entry name" value="Periplasmic binding protein-like II"/>
    <property type="match status" value="1"/>
</dbReference>
<keyword evidence="8" id="KW-1185">Reference proteome</keyword>
<dbReference type="GO" id="GO:0043190">
    <property type="term" value="C:ATP-binding cassette (ABC) transporter complex"/>
    <property type="evidence" value="ECO:0007669"/>
    <property type="project" value="InterPro"/>
</dbReference>
<reference evidence="7 8" key="1">
    <citation type="journal article" date="2015" name="Antonie Van Leeuwenhoek">
        <title>Bosea vaviloviae sp. nov., a new species of slow-growing rhizobia isolated from nodules of the relict species Vavilovia formosa (Stev.) Fed.</title>
        <authorList>
            <person name="Safronova V.I."/>
            <person name="Kuznetsova I.G."/>
            <person name="Sazanova A.L."/>
            <person name="Kimeklis A.K."/>
            <person name="Belimov A.A."/>
            <person name="Andronov E.E."/>
            <person name="Pinaev A.G."/>
            <person name="Chizhevskaya E.P."/>
            <person name="Pukhaev A.R."/>
            <person name="Popov K.P."/>
            <person name="Willems A."/>
            <person name="Tikhonovich I.A."/>
        </authorList>
    </citation>
    <scope>NUCLEOTIDE SEQUENCE [LARGE SCALE GENOMIC DNA]</scope>
    <source>
        <strain evidence="7 8">Vaf18</strain>
    </source>
</reference>
<dbReference type="KEGG" id="bvv:BHK69_06510"/>
<dbReference type="GO" id="GO:0015833">
    <property type="term" value="P:peptide transport"/>
    <property type="evidence" value="ECO:0007669"/>
    <property type="project" value="TreeGrafter"/>
</dbReference>
<keyword evidence="3" id="KW-0813">Transport</keyword>
<dbReference type="Gene3D" id="3.40.190.10">
    <property type="entry name" value="Periplasmic binding protein-like II"/>
    <property type="match status" value="1"/>
</dbReference>
<comment type="subcellular location">
    <subcellularLocation>
        <location evidence="1">Periplasm</location>
    </subcellularLocation>
</comment>
<feature type="domain" description="Solute-binding protein family 5" evidence="6">
    <location>
        <begin position="67"/>
        <end position="420"/>
    </location>
</feature>
<evidence type="ECO:0000256" key="1">
    <source>
        <dbReference type="ARBA" id="ARBA00004418"/>
    </source>
</evidence>
<gene>
    <name evidence="7" type="ORF">BHK69_06510</name>
</gene>
<evidence type="ECO:0000256" key="3">
    <source>
        <dbReference type="ARBA" id="ARBA00022448"/>
    </source>
</evidence>
<dbReference type="InterPro" id="IPR039424">
    <property type="entry name" value="SBP_5"/>
</dbReference>
<dbReference type="PIRSF" id="PIRSF002741">
    <property type="entry name" value="MppA"/>
    <property type="match status" value="1"/>
</dbReference>
<dbReference type="STRING" id="1526658.BHK69_06510"/>
<accession>A0A1D7UA43</accession>
<dbReference type="GO" id="GO:1904680">
    <property type="term" value="F:peptide transmembrane transporter activity"/>
    <property type="evidence" value="ECO:0007669"/>
    <property type="project" value="TreeGrafter"/>
</dbReference>
<dbReference type="Proteomes" id="UP000094969">
    <property type="component" value="Chromosome"/>
</dbReference>
<feature type="signal peptide" evidence="5">
    <location>
        <begin position="1"/>
        <end position="24"/>
    </location>
</feature>
<evidence type="ECO:0000313" key="7">
    <source>
        <dbReference type="EMBL" id="AOO84236.1"/>
    </source>
</evidence>
<evidence type="ECO:0000256" key="2">
    <source>
        <dbReference type="ARBA" id="ARBA00005695"/>
    </source>
</evidence>
<dbReference type="OrthoDB" id="9803988at2"/>
<dbReference type="EMBL" id="CP017147">
    <property type="protein sequence ID" value="AOO84236.1"/>
    <property type="molecule type" value="Genomic_DNA"/>
</dbReference>
<protein>
    <submittedName>
        <fullName evidence="7">ABC transporter substrate-binding protein</fullName>
    </submittedName>
</protein>
<dbReference type="GO" id="GO:0030288">
    <property type="term" value="C:outer membrane-bounded periplasmic space"/>
    <property type="evidence" value="ECO:0007669"/>
    <property type="project" value="UniProtKB-ARBA"/>
</dbReference>
<dbReference type="PANTHER" id="PTHR30290:SF9">
    <property type="entry name" value="OLIGOPEPTIDE-BINDING PROTEIN APPA"/>
    <property type="match status" value="1"/>
</dbReference>
<dbReference type="Gene3D" id="3.10.105.10">
    <property type="entry name" value="Dipeptide-binding Protein, Domain 3"/>
    <property type="match status" value="1"/>
</dbReference>
<evidence type="ECO:0000313" key="8">
    <source>
        <dbReference type="Proteomes" id="UP000094969"/>
    </source>
</evidence>
<evidence type="ECO:0000256" key="5">
    <source>
        <dbReference type="SAM" id="SignalP"/>
    </source>
</evidence>
<comment type="similarity">
    <text evidence="2">Belongs to the bacterial solute-binding protein 5 family.</text>
</comment>
<keyword evidence="4 5" id="KW-0732">Signal</keyword>